<dbReference type="AlphaFoldDB" id="A0A559IE89"/>
<reference evidence="1 2" key="1">
    <citation type="submission" date="2019-07" db="EMBL/GenBank/DDBJ databases">
        <authorList>
            <person name="Kim J."/>
        </authorList>
    </citation>
    <scope>NUCLEOTIDE SEQUENCE [LARGE SCALE GENOMIC DNA]</scope>
    <source>
        <strain evidence="1 2">N4</strain>
    </source>
</reference>
<proteinExistence type="predicted"/>
<sequence>MSLHPLNFTSEELESKLKDKKKHVAELLSQYATSKDIKIKNEIEKIVHSAFDEIVKERINHFFDNLASINELSVKKSEPVEKKHGNSCSCWNCVMV</sequence>
<dbReference type="RefSeq" id="WP_144994686.1">
    <property type="nucleotide sequence ID" value="NZ_VNJK01000006.1"/>
</dbReference>
<keyword evidence="2" id="KW-1185">Reference proteome</keyword>
<dbReference type="Proteomes" id="UP000318102">
    <property type="component" value="Unassembled WGS sequence"/>
</dbReference>
<accession>A0A559IE89</accession>
<comment type="caution">
    <text evidence="1">The sequence shown here is derived from an EMBL/GenBank/DDBJ whole genome shotgun (WGS) entry which is preliminary data.</text>
</comment>
<organism evidence="1 2">
    <name type="scientific">Paenibacillus agilis</name>
    <dbReference type="NCBI Taxonomy" id="3020863"/>
    <lineage>
        <taxon>Bacteria</taxon>
        <taxon>Bacillati</taxon>
        <taxon>Bacillota</taxon>
        <taxon>Bacilli</taxon>
        <taxon>Bacillales</taxon>
        <taxon>Paenibacillaceae</taxon>
        <taxon>Paenibacillus</taxon>
    </lineage>
</organism>
<evidence type="ECO:0000313" key="1">
    <source>
        <dbReference type="EMBL" id="TVX85972.1"/>
    </source>
</evidence>
<dbReference type="EMBL" id="VNJK01000006">
    <property type="protein sequence ID" value="TVX85972.1"/>
    <property type="molecule type" value="Genomic_DNA"/>
</dbReference>
<gene>
    <name evidence="1" type="ORF">FPZ44_23760</name>
</gene>
<name>A0A559IE89_9BACL</name>
<evidence type="ECO:0000313" key="2">
    <source>
        <dbReference type="Proteomes" id="UP000318102"/>
    </source>
</evidence>
<protein>
    <submittedName>
        <fullName evidence="1">Uncharacterized protein</fullName>
    </submittedName>
</protein>